<reference evidence="3 4" key="1">
    <citation type="journal article" date="2011" name="PLoS Pathog.">
        <title>Genomic and proteomic analyses of the fungus Arthrobotrys oligospora provide insights into nematode-trap formation.</title>
        <authorList>
            <person name="Yang J."/>
            <person name="Wang L."/>
            <person name="Ji X."/>
            <person name="Feng Y."/>
            <person name="Li X."/>
            <person name="Zou C."/>
            <person name="Xu J."/>
            <person name="Ren Y."/>
            <person name="Mi Q."/>
            <person name="Wu J."/>
            <person name="Liu S."/>
            <person name="Liu Y."/>
            <person name="Huang X."/>
            <person name="Wang H."/>
            <person name="Niu X."/>
            <person name="Li J."/>
            <person name="Liang L."/>
            <person name="Luo Y."/>
            <person name="Ji K."/>
            <person name="Zhou W."/>
            <person name="Yu Z."/>
            <person name="Li G."/>
            <person name="Liu Y."/>
            <person name="Li L."/>
            <person name="Qiao M."/>
            <person name="Feng L."/>
            <person name="Zhang K.-Q."/>
        </authorList>
    </citation>
    <scope>NUCLEOTIDE SEQUENCE [LARGE SCALE GENOMIC DNA]</scope>
    <source>
        <strain evidence="4">ATCC 24927 / CBS 115.81 / DSM 1491</strain>
    </source>
</reference>
<dbReference type="OrthoDB" id="5371001at2759"/>
<gene>
    <name evidence="3" type="ORF">AOL_s00176g13</name>
</gene>
<feature type="compositionally biased region" description="Polar residues" evidence="1">
    <location>
        <begin position="282"/>
        <end position="314"/>
    </location>
</feature>
<organism evidence="3 4">
    <name type="scientific">Arthrobotrys oligospora (strain ATCC 24927 / CBS 115.81 / DSM 1491)</name>
    <name type="common">Nematode-trapping fungus</name>
    <name type="synonym">Didymozoophaga oligospora</name>
    <dbReference type="NCBI Taxonomy" id="756982"/>
    <lineage>
        <taxon>Eukaryota</taxon>
        <taxon>Fungi</taxon>
        <taxon>Dikarya</taxon>
        <taxon>Ascomycota</taxon>
        <taxon>Pezizomycotina</taxon>
        <taxon>Orbiliomycetes</taxon>
        <taxon>Orbiliales</taxon>
        <taxon>Orbiliaceae</taxon>
        <taxon>Orbilia</taxon>
        <taxon>Orbilia oligospora</taxon>
    </lineage>
</organism>
<feature type="region of interest" description="Disordered" evidence="1">
    <location>
        <begin position="256"/>
        <end position="328"/>
    </location>
</feature>
<evidence type="ECO:0000256" key="1">
    <source>
        <dbReference type="SAM" id="MobiDB-lite"/>
    </source>
</evidence>
<dbReference type="AlphaFoldDB" id="G1XPN9"/>
<protein>
    <submittedName>
        <fullName evidence="3">Uncharacterized protein</fullName>
    </submittedName>
</protein>
<evidence type="ECO:0000256" key="2">
    <source>
        <dbReference type="SAM" id="SignalP"/>
    </source>
</evidence>
<accession>G1XPN9</accession>
<dbReference type="EMBL" id="ADOT01000266">
    <property type="protein sequence ID" value="EGX44842.1"/>
    <property type="molecule type" value="Genomic_DNA"/>
</dbReference>
<comment type="caution">
    <text evidence="3">The sequence shown here is derived from an EMBL/GenBank/DDBJ whole genome shotgun (WGS) entry which is preliminary data.</text>
</comment>
<dbReference type="RefSeq" id="XP_011126451.1">
    <property type="nucleotide sequence ID" value="XM_011128149.1"/>
</dbReference>
<dbReference type="HOGENOM" id="CLU_619660_0_0_1"/>
<keyword evidence="2" id="KW-0732">Signal</keyword>
<name>G1XPN9_ARTOA</name>
<sequence length="504" mass="57093">MVLIPFLLIFLTFSPFQVSALFEVAVLEHFLRPPINYETAENPYACNDVPPTEHGVVSYFLIRKTNVHPRVIALYRSSDPFTTACTEANLKSIVSFFPEANTQQVVVPPPGGFITHWKALSTISPEWNLYTEYMTQPGQKLMRSSMPPYEWLDIHSAVSVQDYEYDWEDIANRRRGYWGANDLYPPSPHSSDDEDDDDESSDWEDSGYQTSDANDFEFETESIENCSGDAAWAGRRGGEDKRNLYDMVIEFTPQRWPMEEEPPPNPNPGQNLNPNPQGSPQRLNLNPQSSPQRLNPNSQNPPARPNLNSQNSPVRPNPNIERRPEGVLVRQRPAGNYVPLYEPGHFTAVEQVLRAQARNRAIQRAGTYIPLARVDQVRPRGVLLSQGFFIDPEKEDAELGRDRDARELEEEVGDSFGQIQEIDMNRGDSELSGRLRSVQESPMTVFEEEGNPEREYPVQAGVQPPGGIPQINNNHQPPVQDISPFLGYQPGGYTGDVDKFFDFR</sequence>
<feature type="chain" id="PRO_5003426561" evidence="2">
    <location>
        <begin position="21"/>
        <end position="504"/>
    </location>
</feature>
<feature type="region of interest" description="Disordered" evidence="1">
    <location>
        <begin position="184"/>
        <end position="216"/>
    </location>
</feature>
<feature type="compositionally biased region" description="Low complexity" evidence="1">
    <location>
        <begin position="268"/>
        <end position="281"/>
    </location>
</feature>
<dbReference type="InParanoid" id="G1XPN9"/>
<dbReference type="Proteomes" id="UP000008784">
    <property type="component" value="Unassembled WGS sequence"/>
</dbReference>
<feature type="signal peptide" evidence="2">
    <location>
        <begin position="1"/>
        <end position="20"/>
    </location>
</feature>
<dbReference type="OMA" id="DAYATHW"/>
<proteinExistence type="predicted"/>
<keyword evidence="4" id="KW-1185">Reference proteome</keyword>
<dbReference type="GeneID" id="22897440"/>
<evidence type="ECO:0000313" key="4">
    <source>
        <dbReference type="Proteomes" id="UP000008784"/>
    </source>
</evidence>
<evidence type="ECO:0000313" key="3">
    <source>
        <dbReference type="EMBL" id="EGX44842.1"/>
    </source>
</evidence>
<feature type="region of interest" description="Disordered" evidence="1">
    <location>
        <begin position="448"/>
        <end position="478"/>
    </location>
</feature>
<feature type="compositionally biased region" description="Acidic residues" evidence="1">
    <location>
        <begin position="192"/>
        <end position="205"/>
    </location>
</feature>